<accession>A0A143DBW2</accession>
<dbReference type="GeneID" id="53315854"/>
<evidence type="ECO:0000313" key="2">
    <source>
        <dbReference type="Proteomes" id="UP000076066"/>
    </source>
</evidence>
<organism evidence="1 2">
    <name type="scientific">Haematospirillum jordaniae</name>
    <dbReference type="NCBI Taxonomy" id="1549855"/>
    <lineage>
        <taxon>Bacteria</taxon>
        <taxon>Pseudomonadati</taxon>
        <taxon>Pseudomonadota</taxon>
        <taxon>Alphaproteobacteria</taxon>
        <taxon>Rhodospirillales</taxon>
        <taxon>Novispirillaceae</taxon>
        <taxon>Haematospirillum</taxon>
    </lineage>
</organism>
<dbReference type="KEGG" id="hjo:AY555_01610"/>
<evidence type="ECO:0000313" key="1">
    <source>
        <dbReference type="EMBL" id="AMW34079.1"/>
    </source>
</evidence>
<proteinExistence type="predicted"/>
<protein>
    <submittedName>
        <fullName evidence="1">Uncharacterized protein</fullName>
    </submittedName>
</protein>
<gene>
    <name evidence="1" type="ORF">AY555_01610</name>
</gene>
<dbReference type="EMBL" id="CP014525">
    <property type="protein sequence ID" value="AMW34079.1"/>
    <property type="molecule type" value="Genomic_DNA"/>
</dbReference>
<dbReference type="RefSeq" id="WP_066132546.1">
    <property type="nucleotide sequence ID" value="NZ_CP014525.1"/>
</dbReference>
<dbReference type="AlphaFoldDB" id="A0A143DBW2"/>
<sequence>MKKAIAIMSTIFISYTMNNDAKARGPAVCFDNARVTLVKVHDNYDVHFSTTGSTNGRDFKYGTINSGINYDGTKGMHKMLSLALATGIKVRGEADYSSDCEKQTIKSLTLLSD</sequence>
<name>A0A143DBW2_9PROT</name>
<dbReference type="Proteomes" id="UP000076066">
    <property type="component" value="Chromosome"/>
</dbReference>
<keyword evidence="2" id="KW-1185">Reference proteome</keyword>
<reference evidence="1 2" key="1">
    <citation type="submission" date="2016-02" db="EMBL/GenBank/DDBJ databases">
        <title>Complete Genome of H5569, the type strain of the newly described species Haematospirillium jordaniae.</title>
        <authorList>
            <person name="Nicholson A.C."/>
            <person name="Humrighouse B.W."/>
            <person name="Loparov V."/>
            <person name="McQuiston J.R."/>
        </authorList>
    </citation>
    <scope>NUCLEOTIDE SEQUENCE [LARGE SCALE GENOMIC DNA]</scope>
    <source>
        <strain evidence="1 2">H5569</strain>
    </source>
</reference>